<accession>A0A919P305</accession>
<name>A0A919P305_9CELL</name>
<evidence type="ECO:0000313" key="3">
    <source>
        <dbReference type="Proteomes" id="UP000632740"/>
    </source>
</evidence>
<evidence type="ECO:0000259" key="1">
    <source>
        <dbReference type="Pfam" id="PF11716"/>
    </source>
</evidence>
<protein>
    <recommendedName>
        <fullName evidence="1">Mycothiol-dependent maleylpyruvate isomerase metal-binding domain-containing protein</fullName>
    </recommendedName>
</protein>
<keyword evidence="3" id="KW-1185">Reference proteome</keyword>
<evidence type="ECO:0000313" key="2">
    <source>
        <dbReference type="EMBL" id="GIG20494.1"/>
    </source>
</evidence>
<dbReference type="GO" id="GO:0046872">
    <property type="term" value="F:metal ion binding"/>
    <property type="evidence" value="ECO:0007669"/>
    <property type="project" value="InterPro"/>
</dbReference>
<organism evidence="2 3">
    <name type="scientific">Cellulomonas chitinilytica</name>
    <dbReference type="NCBI Taxonomy" id="398759"/>
    <lineage>
        <taxon>Bacteria</taxon>
        <taxon>Bacillati</taxon>
        <taxon>Actinomycetota</taxon>
        <taxon>Actinomycetes</taxon>
        <taxon>Micrococcales</taxon>
        <taxon>Cellulomonadaceae</taxon>
        <taxon>Cellulomonas</taxon>
    </lineage>
</organism>
<dbReference type="EMBL" id="BONK01000003">
    <property type="protein sequence ID" value="GIG20494.1"/>
    <property type="molecule type" value="Genomic_DNA"/>
</dbReference>
<dbReference type="RefSeq" id="WP_203749940.1">
    <property type="nucleotide sequence ID" value="NZ_BONK01000003.1"/>
</dbReference>
<dbReference type="AlphaFoldDB" id="A0A919P305"/>
<dbReference type="InterPro" id="IPR024344">
    <property type="entry name" value="MDMPI_metal-binding"/>
</dbReference>
<sequence>MTTLPPLSLAGTLDRGALVPAVDLLANLVARPEVGARWDDESSCAGMTVGALAWHLVNQPQRVVEVLAAPAPDIEPISLDEHYARAAWLQQDLDGPANVGVRERGAEQATAGQDAAVAAAREARDALAATLAAAAPTVGLPWTGTALRTDDFLVTRLMEIVVHSDDLAASVDVPVPAFAPETLGPVLTLLTDLSLRRHGQDALVRTLTRPQRAPGSISAF</sequence>
<dbReference type="Gene3D" id="1.20.120.450">
    <property type="entry name" value="dinb family like domain"/>
    <property type="match status" value="1"/>
</dbReference>
<dbReference type="Pfam" id="PF11716">
    <property type="entry name" value="MDMPI_N"/>
    <property type="match status" value="1"/>
</dbReference>
<gene>
    <name evidence="2" type="ORF">Cch01nite_12180</name>
</gene>
<dbReference type="InterPro" id="IPR034660">
    <property type="entry name" value="DinB/YfiT-like"/>
</dbReference>
<reference evidence="2" key="1">
    <citation type="submission" date="2021-01" db="EMBL/GenBank/DDBJ databases">
        <title>Whole genome shotgun sequence of Cellulomonas chitinilytica NBRC 110799.</title>
        <authorList>
            <person name="Komaki H."/>
            <person name="Tamura T."/>
        </authorList>
    </citation>
    <scope>NUCLEOTIDE SEQUENCE</scope>
    <source>
        <strain evidence="2">NBRC 110799</strain>
    </source>
</reference>
<dbReference type="SUPFAM" id="SSF109854">
    <property type="entry name" value="DinB/YfiT-like putative metalloenzymes"/>
    <property type="match status" value="1"/>
</dbReference>
<dbReference type="Proteomes" id="UP000632740">
    <property type="component" value="Unassembled WGS sequence"/>
</dbReference>
<comment type="caution">
    <text evidence="2">The sequence shown here is derived from an EMBL/GenBank/DDBJ whole genome shotgun (WGS) entry which is preliminary data.</text>
</comment>
<proteinExistence type="predicted"/>
<feature type="domain" description="Mycothiol-dependent maleylpyruvate isomerase metal-binding" evidence="1">
    <location>
        <begin position="21"/>
        <end position="168"/>
    </location>
</feature>